<organism evidence="2 3">
    <name type="scientific">Chryseobacterium indoltheticum</name>
    <dbReference type="NCBI Taxonomy" id="254"/>
    <lineage>
        <taxon>Bacteria</taxon>
        <taxon>Pseudomonadati</taxon>
        <taxon>Bacteroidota</taxon>
        <taxon>Flavobacteriia</taxon>
        <taxon>Flavobacteriales</taxon>
        <taxon>Weeksellaceae</taxon>
        <taxon>Chryseobacterium group</taxon>
        <taxon>Chryseobacterium</taxon>
    </lineage>
</organism>
<accession>A0A381FQX1</accession>
<dbReference type="AlphaFoldDB" id="A0A381FQX1"/>
<reference evidence="2 3" key="1">
    <citation type="submission" date="2018-06" db="EMBL/GenBank/DDBJ databases">
        <authorList>
            <consortium name="Pathogen Informatics"/>
            <person name="Doyle S."/>
        </authorList>
    </citation>
    <scope>NUCLEOTIDE SEQUENCE [LARGE SCALE GENOMIC DNA]</scope>
    <source>
        <strain evidence="2 3">NCTC13532</strain>
    </source>
</reference>
<dbReference type="RefSeq" id="WP_115621623.1">
    <property type="nucleotide sequence ID" value="NZ_UFVR01000004.1"/>
</dbReference>
<dbReference type="EMBL" id="UFVR01000004">
    <property type="protein sequence ID" value="SUX48542.1"/>
    <property type="molecule type" value="Genomic_DNA"/>
</dbReference>
<dbReference type="Proteomes" id="UP000254282">
    <property type="component" value="Unassembled WGS sequence"/>
</dbReference>
<keyword evidence="1" id="KW-0812">Transmembrane</keyword>
<evidence type="ECO:0000313" key="2">
    <source>
        <dbReference type="EMBL" id="SUX48542.1"/>
    </source>
</evidence>
<feature type="transmembrane region" description="Helical" evidence="1">
    <location>
        <begin position="117"/>
        <end position="139"/>
    </location>
</feature>
<sequence length="208" mass="24291">MNNQKQNEETKNNGIELLENVIKSNEKTVASNEANIEQFVKVEFVVEDFINSSKHIQTGLRDVNAKYDDVEKLYELEQVKRTEFLANIPTKIETVLSQETIDFYDNLKKETKRKEKFIWSGLGTFILGILTFIISVNFATNWYKESIKAKSELRQDILNEIAGEGKKIYDEKEVKILSENTEIMQLWMKKNPKKGESFFQFKDGFRAK</sequence>
<keyword evidence="1" id="KW-0472">Membrane</keyword>
<protein>
    <submittedName>
        <fullName evidence="2">Uncharacterized protein</fullName>
    </submittedName>
</protein>
<gene>
    <name evidence="2" type="ORF">NCTC13532_04160</name>
</gene>
<evidence type="ECO:0000313" key="3">
    <source>
        <dbReference type="Proteomes" id="UP000254282"/>
    </source>
</evidence>
<proteinExistence type="predicted"/>
<keyword evidence="1" id="KW-1133">Transmembrane helix</keyword>
<evidence type="ECO:0000256" key="1">
    <source>
        <dbReference type="SAM" id="Phobius"/>
    </source>
</evidence>
<name>A0A381FQX1_9FLAO</name>